<dbReference type="GO" id="GO:0007548">
    <property type="term" value="P:sex differentiation"/>
    <property type="evidence" value="ECO:0007669"/>
    <property type="project" value="TreeGrafter"/>
</dbReference>
<dbReference type="GO" id="GO:0046872">
    <property type="term" value="F:metal ion binding"/>
    <property type="evidence" value="ECO:0007669"/>
    <property type="project" value="UniProtKB-KW"/>
</dbReference>
<feature type="compositionally biased region" description="Low complexity" evidence="7">
    <location>
        <begin position="230"/>
        <end position="241"/>
    </location>
</feature>
<feature type="region of interest" description="Disordered" evidence="7">
    <location>
        <begin position="1"/>
        <end position="24"/>
    </location>
</feature>
<feature type="compositionally biased region" description="Low complexity" evidence="7">
    <location>
        <begin position="252"/>
        <end position="261"/>
    </location>
</feature>
<dbReference type="InterPro" id="IPR046472">
    <property type="entry name" value="DMRT5_1_DMB_dom"/>
</dbReference>
<evidence type="ECO:0000259" key="8">
    <source>
        <dbReference type="PROSITE" id="PS50809"/>
    </source>
</evidence>
<dbReference type="PANTHER" id="PTHR12322">
    <property type="entry name" value="DOUBLESEX AND MAB-3 RELATED TRANSCRIPTION FACTOR DMRT"/>
    <property type="match status" value="1"/>
</dbReference>
<dbReference type="GO" id="GO:0005634">
    <property type="term" value="C:nucleus"/>
    <property type="evidence" value="ECO:0007669"/>
    <property type="project" value="UniProtKB-SubCell"/>
</dbReference>
<protein>
    <submittedName>
        <fullName evidence="9">DMTA2 factor</fullName>
    </submittedName>
</protein>
<feature type="region of interest" description="Disordered" evidence="7">
    <location>
        <begin position="188"/>
        <end position="267"/>
    </location>
</feature>
<reference evidence="9" key="1">
    <citation type="journal article" date="2021" name="Cell">
        <title>Tracing the genetic footprints of vertebrate landing in non-teleost ray-finned fishes.</title>
        <authorList>
            <person name="Bi X."/>
            <person name="Wang K."/>
            <person name="Yang L."/>
            <person name="Pan H."/>
            <person name="Jiang H."/>
            <person name="Wei Q."/>
            <person name="Fang M."/>
            <person name="Yu H."/>
            <person name="Zhu C."/>
            <person name="Cai Y."/>
            <person name="He Y."/>
            <person name="Gan X."/>
            <person name="Zeng H."/>
            <person name="Yu D."/>
            <person name="Zhu Y."/>
            <person name="Jiang H."/>
            <person name="Qiu Q."/>
            <person name="Yang H."/>
            <person name="Zhang Y.E."/>
            <person name="Wang W."/>
            <person name="Zhu M."/>
            <person name="He S."/>
            <person name="Zhang G."/>
        </authorList>
    </citation>
    <scope>NUCLEOTIDE SEQUENCE</scope>
    <source>
        <strain evidence="9">Allg_001</strain>
    </source>
</reference>
<dbReference type="GO" id="GO:0000981">
    <property type="term" value="F:DNA-binding transcription factor activity, RNA polymerase II-specific"/>
    <property type="evidence" value="ECO:0007669"/>
    <property type="project" value="TreeGrafter"/>
</dbReference>
<feature type="non-terminal residue" evidence="9">
    <location>
        <position position="439"/>
    </location>
</feature>
<keyword evidence="5 6" id="KW-0539">Nucleus</keyword>
<evidence type="ECO:0000256" key="4">
    <source>
        <dbReference type="ARBA" id="ARBA00023125"/>
    </source>
</evidence>
<evidence type="ECO:0000256" key="6">
    <source>
        <dbReference type="PROSITE-ProRule" id="PRU00070"/>
    </source>
</evidence>
<dbReference type="InterPro" id="IPR026607">
    <property type="entry name" value="DMRT"/>
</dbReference>
<dbReference type="Proteomes" id="UP000736164">
    <property type="component" value="Unassembled WGS sequence"/>
</dbReference>
<feature type="compositionally biased region" description="Polar residues" evidence="7">
    <location>
        <begin position="188"/>
        <end position="199"/>
    </location>
</feature>
<dbReference type="InterPro" id="IPR005173">
    <property type="entry name" value="DMA"/>
</dbReference>
<organism evidence="9 10">
    <name type="scientific">Atractosteus spatula</name>
    <name type="common">Alligator gar</name>
    <name type="synonym">Lepisosteus spatula</name>
    <dbReference type="NCBI Taxonomy" id="7917"/>
    <lineage>
        <taxon>Eukaryota</taxon>
        <taxon>Metazoa</taxon>
        <taxon>Chordata</taxon>
        <taxon>Craniata</taxon>
        <taxon>Vertebrata</taxon>
        <taxon>Euteleostomi</taxon>
        <taxon>Actinopterygii</taxon>
        <taxon>Neopterygii</taxon>
        <taxon>Holostei</taxon>
        <taxon>Semionotiformes</taxon>
        <taxon>Lepisosteidae</taxon>
        <taxon>Atractosteus</taxon>
    </lineage>
</organism>
<keyword evidence="4 6" id="KW-0238">DNA-binding</keyword>
<feature type="DNA-binding region" description="DM" evidence="6">
    <location>
        <begin position="62"/>
        <end position="109"/>
    </location>
</feature>
<comment type="subcellular location">
    <subcellularLocation>
        <location evidence="6">Nucleus</location>
    </subcellularLocation>
</comment>
<dbReference type="GO" id="GO:0000978">
    <property type="term" value="F:RNA polymerase II cis-regulatory region sequence-specific DNA binding"/>
    <property type="evidence" value="ECO:0007669"/>
    <property type="project" value="TreeGrafter"/>
</dbReference>
<dbReference type="FunFam" id="4.10.1040.10:FF:000001">
    <property type="entry name" value="doublesex- and mab-3-related transcription factor 1"/>
    <property type="match status" value="1"/>
</dbReference>
<evidence type="ECO:0000256" key="2">
    <source>
        <dbReference type="ARBA" id="ARBA00022723"/>
    </source>
</evidence>
<feature type="region of interest" description="Disordered" evidence="7">
    <location>
        <begin position="307"/>
        <end position="329"/>
    </location>
</feature>
<keyword evidence="3 6" id="KW-0862">Zinc</keyword>
<keyword evidence="10" id="KW-1185">Reference proteome</keyword>
<dbReference type="AlphaFoldDB" id="A0A8J7NYL6"/>
<evidence type="ECO:0000256" key="3">
    <source>
        <dbReference type="ARBA" id="ARBA00022833"/>
    </source>
</evidence>
<dbReference type="PROSITE" id="PS50809">
    <property type="entry name" value="DM_2"/>
    <property type="match status" value="1"/>
</dbReference>
<dbReference type="InterPro" id="IPR036407">
    <property type="entry name" value="DM_DNA-bd_sf"/>
</dbReference>
<dbReference type="Pfam" id="PF03474">
    <property type="entry name" value="DMA"/>
    <property type="match status" value="1"/>
</dbReference>
<dbReference type="EMBL" id="JAAWVO010052435">
    <property type="protein sequence ID" value="MBN3320743.1"/>
    <property type="molecule type" value="Genomic_DNA"/>
</dbReference>
<comment type="caution">
    <text evidence="9">The sequence shown here is derived from an EMBL/GenBank/DDBJ whole genome shotgun (WGS) entry which is preliminary data.</text>
</comment>
<dbReference type="InterPro" id="IPR009060">
    <property type="entry name" value="UBA-like_sf"/>
</dbReference>
<sequence length="439" mass="47173">MEGSSRPLPQSGLPGHPPSSLSVGGLQVSASLLRPPPLFLRAAAAAACNPSLDRGYPRTPKCARCRNHGVVSALKGHKRFCRWRDCVCAKCTLIAERQRVMAAQVALRRQQAQEESEARELQFMYTGAGTSEPGLGVIAPVVAPGGTGQLSTPSARTPEDKISTYNVYNGFLARPLFAPHSAQLVSSTLRKNSASPNLRENSHSSLEKSEKDKGVQSPGSDQLSEHAESPRSLSSSDLESGSESERHKDFYSPEPSAPAASSRHRDPTDIMMKIFPHHKRDTLEAVVKTCKGDIVKAIELVLNSKEDKPLSGDSDIPTPESSTFHRPSGFGIPGGGFGQLSSKSAFSPLQTTPSSAGDSIYGLNPRLGISPLRLAYSSSGGAITSFMSPYVTPGLMPAFPLRPPMDYSFPGMIRDFSYLQNKEPLCNTGLYSRLSHEKP</sequence>
<dbReference type="SUPFAM" id="SSF46934">
    <property type="entry name" value="UBA-like"/>
    <property type="match status" value="1"/>
</dbReference>
<dbReference type="InterPro" id="IPR001275">
    <property type="entry name" value="DM_DNA-bd"/>
</dbReference>
<evidence type="ECO:0000313" key="9">
    <source>
        <dbReference type="EMBL" id="MBN3320743.1"/>
    </source>
</evidence>
<dbReference type="Pfam" id="PF20624">
    <property type="entry name" value="DMRT5_DMB"/>
    <property type="match status" value="1"/>
</dbReference>
<name>A0A8J7NYL6_ATRSP</name>
<comment type="similarity">
    <text evidence="1">Belongs to the DMRT family.</text>
</comment>
<dbReference type="PANTHER" id="PTHR12322:SF71">
    <property type="entry name" value="DOUBLESEX- AND MAB-3-RELATED TRANSCRIPTION FACTOR A1"/>
    <property type="match status" value="1"/>
</dbReference>
<dbReference type="CDD" id="cd14417">
    <property type="entry name" value="CUE_DMA_DMRTA1"/>
    <property type="match status" value="1"/>
</dbReference>
<dbReference type="SUPFAM" id="SSF82927">
    <property type="entry name" value="Cysteine-rich DNA binding domain, (DM domain)"/>
    <property type="match status" value="1"/>
</dbReference>
<feature type="compositionally biased region" description="Low complexity" evidence="7">
    <location>
        <begin position="7"/>
        <end position="24"/>
    </location>
</feature>
<dbReference type="Gene3D" id="4.10.1040.10">
    <property type="entry name" value="DM DNA-binding domain"/>
    <property type="match status" value="1"/>
</dbReference>
<keyword evidence="2 6" id="KW-0479">Metal-binding</keyword>
<evidence type="ECO:0000256" key="1">
    <source>
        <dbReference type="ARBA" id="ARBA00006834"/>
    </source>
</evidence>
<gene>
    <name evidence="9" type="primary">Dmrta2_0</name>
    <name evidence="9" type="ORF">GTO95_0009108</name>
</gene>
<feature type="domain" description="DM" evidence="8">
    <location>
        <begin position="62"/>
        <end position="109"/>
    </location>
</feature>
<dbReference type="PROSITE" id="PS40000">
    <property type="entry name" value="DM_1"/>
    <property type="match status" value="1"/>
</dbReference>
<evidence type="ECO:0000256" key="5">
    <source>
        <dbReference type="ARBA" id="ARBA00023242"/>
    </source>
</evidence>
<feature type="non-terminal residue" evidence="9">
    <location>
        <position position="1"/>
    </location>
</feature>
<feature type="compositionally biased region" description="Basic and acidic residues" evidence="7">
    <location>
        <begin position="200"/>
        <end position="214"/>
    </location>
</feature>
<proteinExistence type="inferred from homology"/>
<evidence type="ECO:0000313" key="10">
    <source>
        <dbReference type="Proteomes" id="UP000736164"/>
    </source>
</evidence>
<evidence type="ECO:0000256" key="7">
    <source>
        <dbReference type="SAM" id="MobiDB-lite"/>
    </source>
</evidence>
<dbReference type="SMART" id="SM00301">
    <property type="entry name" value="DM"/>
    <property type="match status" value="1"/>
</dbReference>
<dbReference type="Pfam" id="PF00751">
    <property type="entry name" value="DM"/>
    <property type="match status" value="1"/>
</dbReference>
<accession>A0A8J7NYL6</accession>